<evidence type="ECO:0000259" key="1">
    <source>
        <dbReference type="Pfam" id="PF00144"/>
    </source>
</evidence>
<dbReference type="Proteomes" id="UP000274358">
    <property type="component" value="Unassembled WGS sequence"/>
</dbReference>
<name>A0A3S0RXP7_9GAMM</name>
<evidence type="ECO:0000313" key="3">
    <source>
        <dbReference type="Proteomes" id="UP000274358"/>
    </source>
</evidence>
<dbReference type="EMBL" id="RYYV01000019">
    <property type="protein sequence ID" value="RUL71070.1"/>
    <property type="molecule type" value="Genomic_DNA"/>
</dbReference>
<dbReference type="AlphaFoldDB" id="A0A3S0RXP7"/>
<proteinExistence type="predicted"/>
<sequence length="442" mass="49033">MRLSRALRGWHGLCHLSLKSPIHPRKENHHEIRNSDAQQPVCRLPGAVRLHPWRHAGVSKLAMRKITWISCALMLACTTTQSSTMASPVLSDNPVRSALDRAVDQAARDLFRNSCHVGLSVVVREGSSSYFYNYGSISRSKPQLPTRQNIYELASVTKTFTATLAAQAVAEGRMEPDRDFQTYLPGRYTNLSWQGKPMTLRTLLTHRSGMPRDIPDTDALFAENNYATRPIHMLALFQGFGRDRFLSALHEVKLRSEPGTNEAYSNAGFLVVGLGLEQIYGKPFETLVRERITQPQGMTSTGFTIAAADRTRLVSGYDRDRRSVPYRPQSAGAAWGLYATPQDMAKYLRLQLDSRDPAISVSHDPLVGSADNGEAMAWNLGLDNDQRMLWHGGGSFGMSSQVVLYPGQHQGMVLLANDACEGTESALKNMAESIHQHLQLSP</sequence>
<reference evidence="2 3" key="1">
    <citation type="submission" date="2018-12" db="EMBL/GenBank/DDBJ databases">
        <title>Dyella dinghuensis sp. nov. DHOA06 and Dyella choica sp. nov. 4M-K27, isolated from forest soil.</title>
        <authorList>
            <person name="Qiu L.-H."/>
            <person name="Gao Z.-H."/>
        </authorList>
    </citation>
    <scope>NUCLEOTIDE SEQUENCE [LARGE SCALE GENOMIC DNA]</scope>
    <source>
        <strain evidence="2 3">4M-K27</strain>
    </source>
</reference>
<dbReference type="InterPro" id="IPR012338">
    <property type="entry name" value="Beta-lactam/transpept-like"/>
</dbReference>
<dbReference type="Pfam" id="PF00144">
    <property type="entry name" value="Beta-lactamase"/>
    <property type="match status" value="1"/>
</dbReference>
<dbReference type="SUPFAM" id="SSF56601">
    <property type="entry name" value="beta-lactamase/transpeptidase-like"/>
    <property type="match status" value="1"/>
</dbReference>
<dbReference type="PANTHER" id="PTHR43283">
    <property type="entry name" value="BETA-LACTAMASE-RELATED"/>
    <property type="match status" value="1"/>
</dbReference>
<dbReference type="InterPro" id="IPR050789">
    <property type="entry name" value="Diverse_Enzym_Activities"/>
</dbReference>
<dbReference type="Gene3D" id="3.40.710.10">
    <property type="entry name" value="DD-peptidase/beta-lactamase superfamily"/>
    <property type="match status" value="1"/>
</dbReference>
<dbReference type="InterPro" id="IPR001466">
    <property type="entry name" value="Beta-lactam-related"/>
</dbReference>
<evidence type="ECO:0000313" key="2">
    <source>
        <dbReference type="EMBL" id="RUL71070.1"/>
    </source>
</evidence>
<keyword evidence="2" id="KW-0378">Hydrolase</keyword>
<keyword evidence="3" id="KW-1185">Reference proteome</keyword>
<dbReference type="GO" id="GO:0016787">
    <property type="term" value="F:hydrolase activity"/>
    <property type="evidence" value="ECO:0007669"/>
    <property type="project" value="UniProtKB-KW"/>
</dbReference>
<accession>A0A3S0RXP7</accession>
<gene>
    <name evidence="2" type="ORF">EKH80_19180</name>
</gene>
<organism evidence="2 3">
    <name type="scientific">Dyella choica</name>
    <dbReference type="NCBI Taxonomy" id="1927959"/>
    <lineage>
        <taxon>Bacteria</taxon>
        <taxon>Pseudomonadati</taxon>
        <taxon>Pseudomonadota</taxon>
        <taxon>Gammaproteobacteria</taxon>
        <taxon>Lysobacterales</taxon>
        <taxon>Rhodanobacteraceae</taxon>
        <taxon>Dyella</taxon>
    </lineage>
</organism>
<feature type="domain" description="Beta-lactamase-related" evidence="1">
    <location>
        <begin position="116"/>
        <end position="422"/>
    </location>
</feature>
<protein>
    <submittedName>
        <fullName evidence="2">Class A beta-lactamase-related serine hydrolase</fullName>
    </submittedName>
</protein>
<comment type="caution">
    <text evidence="2">The sequence shown here is derived from an EMBL/GenBank/DDBJ whole genome shotgun (WGS) entry which is preliminary data.</text>
</comment>